<evidence type="ECO:0000256" key="3">
    <source>
        <dbReference type="ARBA" id="ARBA00022475"/>
    </source>
</evidence>
<dbReference type="Gene3D" id="3.55.40.10">
    <property type="entry name" value="minor pseudopilin epsh domain"/>
    <property type="match status" value="1"/>
</dbReference>
<keyword evidence="7 11" id="KW-1133">Transmembrane helix</keyword>
<dbReference type="InterPro" id="IPR022346">
    <property type="entry name" value="T2SS_GspH"/>
</dbReference>
<gene>
    <name evidence="13" type="ORF">CHH28_09605</name>
</gene>
<organism evidence="13 14">
    <name type="scientific">Bacterioplanes sanyensis</name>
    <dbReference type="NCBI Taxonomy" id="1249553"/>
    <lineage>
        <taxon>Bacteria</taxon>
        <taxon>Pseudomonadati</taxon>
        <taxon>Pseudomonadota</taxon>
        <taxon>Gammaproteobacteria</taxon>
        <taxon>Oceanospirillales</taxon>
        <taxon>Oceanospirillaceae</taxon>
        <taxon>Bacterioplanes</taxon>
    </lineage>
</organism>
<evidence type="ECO:0000313" key="13">
    <source>
        <dbReference type="EMBL" id="ASP38921.1"/>
    </source>
</evidence>
<evidence type="ECO:0000256" key="9">
    <source>
        <dbReference type="ARBA" id="ARBA00025772"/>
    </source>
</evidence>
<reference evidence="13 14" key="1">
    <citation type="submission" date="2017-07" db="EMBL/GenBank/DDBJ databases">
        <title>Annotated genome sequence of Bacterioplanes sanyensis isolated from Red Sea.</title>
        <authorList>
            <person name="Rehman Z.U."/>
        </authorList>
    </citation>
    <scope>NUCLEOTIDE SEQUENCE [LARGE SCALE GENOMIC DNA]</scope>
    <source>
        <strain evidence="13 14">NV9</strain>
    </source>
</reference>
<dbReference type="Pfam" id="PF12019">
    <property type="entry name" value="GspH"/>
    <property type="match status" value="1"/>
</dbReference>
<evidence type="ECO:0000256" key="7">
    <source>
        <dbReference type="ARBA" id="ARBA00022989"/>
    </source>
</evidence>
<keyword evidence="8 11" id="KW-0472">Membrane</keyword>
<keyword evidence="3" id="KW-1003">Cell membrane</keyword>
<keyword evidence="5" id="KW-0997">Cell inner membrane</keyword>
<comment type="subcellular location">
    <subcellularLocation>
        <location evidence="1">Cell inner membrane</location>
        <topology evidence="1">Single-pass membrane protein</topology>
    </subcellularLocation>
</comment>
<evidence type="ECO:0000256" key="2">
    <source>
        <dbReference type="ARBA" id="ARBA00021549"/>
    </source>
</evidence>
<name>A0A222FKM5_9GAMM</name>
<evidence type="ECO:0000256" key="8">
    <source>
        <dbReference type="ARBA" id="ARBA00023136"/>
    </source>
</evidence>
<keyword evidence="14" id="KW-1185">Reference proteome</keyword>
<feature type="domain" description="General secretion pathway GspH" evidence="12">
    <location>
        <begin position="44"/>
        <end position="148"/>
    </location>
</feature>
<dbReference type="GO" id="GO:0015628">
    <property type="term" value="P:protein secretion by the type II secretion system"/>
    <property type="evidence" value="ECO:0007669"/>
    <property type="project" value="InterPro"/>
</dbReference>
<dbReference type="InterPro" id="IPR045584">
    <property type="entry name" value="Pilin-like"/>
</dbReference>
<keyword evidence="4" id="KW-0488">Methylation</keyword>
<dbReference type="Proteomes" id="UP000202440">
    <property type="component" value="Chromosome"/>
</dbReference>
<evidence type="ECO:0000256" key="5">
    <source>
        <dbReference type="ARBA" id="ARBA00022519"/>
    </source>
</evidence>
<dbReference type="GO" id="GO:0015627">
    <property type="term" value="C:type II protein secretion system complex"/>
    <property type="evidence" value="ECO:0007669"/>
    <property type="project" value="InterPro"/>
</dbReference>
<sequence>MKSVKGTTLLELMAVLGVLGVLLATAVPYISGMNQSQLADRLYRELENDLRYARNYSVTNGVSVMLEPRSGWDGGWRILGDNGSGTLNEELRVTNLESKGNISSDDFSKSTPIVFSARGRANKSGEVKIDVAGCRGTRVRTLFINRIGQIILKGENVCK</sequence>
<dbReference type="GO" id="GO:0005886">
    <property type="term" value="C:plasma membrane"/>
    <property type="evidence" value="ECO:0007669"/>
    <property type="project" value="UniProtKB-SubCell"/>
</dbReference>
<proteinExistence type="inferred from homology"/>
<evidence type="ECO:0000256" key="6">
    <source>
        <dbReference type="ARBA" id="ARBA00022692"/>
    </source>
</evidence>
<dbReference type="RefSeq" id="WP_094060107.1">
    <property type="nucleotide sequence ID" value="NZ_CP022530.1"/>
</dbReference>
<evidence type="ECO:0000256" key="1">
    <source>
        <dbReference type="ARBA" id="ARBA00004377"/>
    </source>
</evidence>
<feature type="transmembrane region" description="Helical" evidence="11">
    <location>
        <begin position="12"/>
        <end position="31"/>
    </location>
</feature>
<evidence type="ECO:0000313" key="14">
    <source>
        <dbReference type="Proteomes" id="UP000202440"/>
    </source>
</evidence>
<dbReference type="AlphaFoldDB" id="A0A222FKM5"/>
<comment type="similarity">
    <text evidence="9">Belongs to the GSP H family.</text>
</comment>
<dbReference type="SUPFAM" id="SSF54523">
    <property type="entry name" value="Pili subunits"/>
    <property type="match status" value="1"/>
</dbReference>
<dbReference type="KEGG" id="bsan:CHH28_09605"/>
<dbReference type="EMBL" id="CP022530">
    <property type="protein sequence ID" value="ASP38921.1"/>
    <property type="molecule type" value="Genomic_DNA"/>
</dbReference>
<evidence type="ECO:0000256" key="10">
    <source>
        <dbReference type="ARBA" id="ARBA00030775"/>
    </source>
</evidence>
<accession>A0A222FKM5</accession>
<protein>
    <recommendedName>
        <fullName evidence="2">Type II secretion system protein H</fullName>
    </recommendedName>
    <alternativeName>
        <fullName evidence="10">General secretion pathway protein H</fullName>
    </alternativeName>
</protein>
<evidence type="ECO:0000259" key="12">
    <source>
        <dbReference type="Pfam" id="PF12019"/>
    </source>
</evidence>
<keyword evidence="6 11" id="KW-0812">Transmembrane</keyword>
<evidence type="ECO:0000256" key="11">
    <source>
        <dbReference type="SAM" id="Phobius"/>
    </source>
</evidence>
<evidence type="ECO:0000256" key="4">
    <source>
        <dbReference type="ARBA" id="ARBA00022481"/>
    </source>
</evidence>